<evidence type="ECO:0000313" key="3">
    <source>
        <dbReference type="EMBL" id="AXV08152.1"/>
    </source>
</evidence>
<dbReference type="EMBL" id="CP031165">
    <property type="protein sequence ID" value="AXV08152.1"/>
    <property type="molecule type" value="Genomic_DNA"/>
</dbReference>
<protein>
    <recommendedName>
        <fullName evidence="5">PrsW family intramembrane metalloprotease</fullName>
    </recommendedName>
</protein>
<sequence>MSLFLLALAGAVIPCLLWLWFFYSRDRHDPEPIGLIIRLFLIGALPVAFVAGIANAVALLVIAGGDLSGDRALLLLPVLAIGIAPVTEETLKYWGAKLGAWRNKAFNEPMDGIIYGTTVGLGFAAAETTDYLVQAWMGVGPLGSPIDFCDAGLECFAVTAFLRGMGSAVLHATASGIAGYGMSRRRLEGRPVTTAIGFVLLAMVMHALWNTASFLVLVIPVVVYAQLVKGALERSPFVARAVVPERYWVPERFGVPGTWPTGGAPAEWRGGPPPPGSRPPTWPAPPPPTPAPRRPDGPPGPPGPDRGPTSP</sequence>
<accession>A0A346Y105</accession>
<feature type="transmembrane region" description="Helical" evidence="2">
    <location>
        <begin position="35"/>
        <end position="62"/>
    </location>
</feature>
<evidence type="ECO:0000256" key="1">
    <source>
        <dbReference type="SAM" id="MobiDB-lite"/>
    </source>
</evidence>
<feature type="transmembrane region" description="Helical" evidence="2">
    <location>
        <begin position="6"/>
        <end position="23"/>
    </location>
</feature>
<reference evidence="3 4" key="1">
    <citation type="submission" date="2018-09" db="EMBL/GenBank/DDBJ databases">
        <title>Complete genome sequence of Euzebya sp. DY32-46 isolated from seawater of Pacific Ocean.</title>
        <authorList>
            <person name="Xu L."/>
            <person name="Wu Y.-H."/>
            <person name="Xu X.-W."/>
        </authorList>
    </citation>
    <scope>NUCLEOTIDE SEQUENCE [LARGE SCALE GENOMIC DNA]</scope>
    <source>
        <strain evidence="3 4">DY32-46</strain>
    </source>
</reference>
<organism evidence="3 4">
    <name type="scientific">Euzebya pacifica</name>
    <dbReference type="NCBI Taxonomy" id="1608957"/>
    <lineage>
        <taxon>Bacteria</taxon>
        <taxon>Bacillati</taxon>
        <taxon>Actinomycetota</taxon>
        <taxon>Nitriliruptoria</taxon>
        <taxon>Euzebyales</taxon>
    </lineage>
</organism>
<dbReference type="RefSeq" id="WP_114592534.1">
    <property type="nucleotide sequence ID" value="NZ_CP031165.1"/>
</dbReference>
<evidence type="ECO:0000256" key="2">
    <source>
        <dbReference type="SAM" id="Phobius"/>
    </source>
</evidence>
<feature type="compositionally biased region" description="Pro residues" evidence="1">
    <location>
        <begin position="271"/>
        <end position="311"/>
    </location>
</feature>
<feature type="region of interest" description="Disordered" evidence="1">
    <location>
        <begin position="258"/>
        <end position="311"/>
    </location>
</feature>
<keyword evidence="2" id="KW-0812">Transmembrane</keyword>
<evidence type="ECO:0000313" key="4">
    <source>
        <dbReference type="Proteomes" id="UP000264006"/>
    </source>
</evidence>
<dbReference type="AlphaFoldDB" id="A0A346Y105"/>
<dbReference type="InterPro" id="IPR026898">
    <property type="entry name" value="PrsW"/>
</dbReference>
<dbReference type="PANTHER" id="PTHR36844">
    <property type="entry name" value="PROTEASE PRSW"/>
    <property type="match status" value="1"/>
</dbReference>
<dbReference type="Pfam" id="PF13367">
    <property type="entry name" value="PrsW-protease"/>
    <property type="match status" value="1"/>
</dbReference>
<keyword evidence="2" id="KW-0472">Membrane</keyword>
<keyword evidence="2" id="KW-1133">Transmembrane helix</keyword>
<gene>
    <name evidence="3" type="ORF">DVS28_a3477</name>
</gene>
<dbReference type="KEGG" id="euz:DVS28_a3477"/>
<dbReference type="PANTHER" id="PTHR36844:SF1">
    <property type="entry name" value="PROTEASE PRSW"/>
    <property type="match status" value="1"/>
</dbReference>
<evidence type="ECO:0008006" key="5">
    <source>
        <dbReference type="Google" id="ProtNLM"/>
    </source>
</evidence>
<dbReference type="GO" id="GO:0008233">
    <property type="term" value="F:peptidase activity"/>
    <property type="evidence" value="ECO:0007669"/>
    <property type="project" value="InterPro"/>
</dbReference>
<proteinExistence type="predicted"/>
<dbReference type="OrthoDB" id="9785431at2"/>
<name>A0A346Y105_9ACTN</name>
<dbReference type="Proteomes" id="UP000264006">
    <property type="component" value="Chromosome"/>
</dbReference>
<keyword evidence="4" id="KW-1185">Reference proteome</keyword>